<keyword evidence="13" id="KW-1185">Reference proteome</keyword>
<sequence length="260" mass="27365">MQFKASLIAFLAMPIFGALAQGEAAPEAAADAGATPVPATLNADLSVSFPEADLFGVKIFNTRPTKAVVDVTNNEEKYISVEFITGVLASLKELPEGASPLAGVLRNLTALAYGTKVAPGEKVSLPYSFAVDMMPQDVEAKLIAVITDSEGGIFHVEAGSSTASVVDPPISILDPQIIFLYLVLTAAFAGTCYFVYKTWIEALFPQAPRPRRAPKPEPVAPSTPAAEGTSTGYDESWIPEGHLQRPGAKRSKTGGSARKA</sequence>
<feature type="chain" id="PRO_5042214170" evidence="11">
    <location>
        <begin position="21"/>
        <end position="260"/>
    </location>
</feature>
<dbReference type="Pfam" id="PF03896">
    <property type="entry name" value="TRAP_alpha"/>
    <property type="match status" value="1"/>
</dbReference>
<reference evidence="12" key="1">
    <citation type="submission" date="2018-03" db="EMBL/GenBank/DDBJ databases">
        <authorList>
            <person name="Guldener U."/>
        </authorList>
    </citation>
    <scope>NUCLEOTIDE SEQUENCE</scope>
</reference>
<keyword evidence="5 10" id="KW-1133">Transmembrane helix</keyword>
<dbReference type="InterPro" id="IPR005595">
    <property type="entry name" value="TRAP_alpha"/>
</dbReference>
<evidence type="ECO:0000313" key="12">
    <source>
        <dbReference type="EMBL" id="SPO00714.1"/>
    </source>
</evidence>
<evidence type="ECO:0000256" key="1">
    <source>
        <dbReference type="ARBA" id="ARBA00004115"/>
    </source>
</evidence>
<feature type="signal peptide" evidence="11">
    <location>
        <begin position="1"/>
        <end position="20"/>
    </location>
</feature>
<gene>
    <name evidence="12" type="ORF">DNG_03462</name>
</gene>
<dbReference type="GO" id="GO:0005789">
    <property type="term" value="C:endoplasmic reticulum membrane"/>
    <property type="evidence" value="ECO:0007669"/>
    <property type="project" value="UniProtKB-SubCell"/>
</dbReference>
<keyword evidence="12" id="KW-0675">Receptor</keyword>
<protein>
    <submittedName>
        <fullName evidence="12">Related to signal sequence receptor alpha chain</fullName>
    </submittedName>
</protein>
<evidence type="ECO:0000256" key="2">
    <source>
        <dbReference type="ARBA" id="ARBA00022692"/>
    </source>
</evidence>
<keyword evidence="4" id="KW-0256">Endoplasmic reticulum</keyword>
<proteinExistence type="inferred from homology"/>
<accession>A0AAE8MUA6</accession>
<keyword evidence="2 10" id="KW-0812">Transmembrane</keyword>
<dbReference type="PANTHER" id="PTHR12924">
    <property type="entry name" value="TRANSLOCON-ASSOCIATED PROTEIN, ALPHA SUBUNIT"/>
    <property type="match status" value="1"/>
</dbReference>
<keyword evidence="6 10" id="KW-0472">Membrane</keyword>
<dbReference type="AlphaFoldDB" id="A0AAE8MUA6"/>
<dbReference type="Proteomes" id="UP001187682">
    <property type="component" value="Unassembled WGS sequence"/>
</dbReference>
<keyword evidence="3 11" id="KW-0732">Signal</keyword>
<evidence type="ECO:0000256" key="5">
    <source>
        <dbReference type="ARBA" id="ARBA00022989"/>
    </source>
</evidence>
<evidence type="ECO:0000256" key="4">
    <source>
        <dbReference type="ARBA" id="ARBA00022824"/>
    </source>
</evidence>
<evidence type="ECO:0000256" key="9">
    <source>
        <dbReference type="SAM" id="MobiDB-lite"/>
    </source>
</evidence>
<comment type="similarity">
    <text evidence="8">Belongs to the IRC22 family.</text>
</comment>
<evidence type="ECO:0000256" key="8">
    <source>
        <dbReference type="ARBA" id="ARBA00038311"/>
    </source>
</evidence>
<comment type="caution">
    <text evidence="12">The sequence shown here is derived from an EMBL/GenBank/DDBJ whole genome shotgun (WGS) entry which is preliminary data.</text>
</comment>
<evidence type="ECO:0000256" key="11">
    <source>
        <dbReference type="SAM" id="SignalP"/>
    </source>
</evidence>
<name>A0AAE8MUA6_9PEZI</name>
<feature type="region of interest" description="Disordered" evidence="9">
    <location>
        <begin position="210"/>
        <end position="260"/>
    </location>
</feature>
<evidence type="ECO:0000256" key="7">
    <source>
        <dbReference type="ARBA" id="ARBA00037565"/>
    </source>
</evidence>
<dbReference type="PANTHER" id="PTHR12924:SF0">
    <property type="entry name" value="TRANSLOCON-ASSOCIATED PROTEIN SUBUNIT ALPHA"/>
    <property type="match status" value="1"/>
</dbReference>
<comment type="function">
    <text evidence="7">Is probably involved in a pathway contributing to genomic integrity.</text>
</comment>
<comment type="subcellular location">
    <subcellularLocation>
        <location evidence="1">Endoplasmic reticulum membrane</location>
        <topology evidence="1">Single-pass type I membrane protein</topology>
    </subcellularLocation>
</comment>
<feature type="compositionally biased region" description="Basic residues" evidence="9">
    <location>
        <begin position="247"/>
        <end position="260"/>
    </location>
</feature>
<evidence type="ECO:0000256" key="6">
    <source>
        <dbReference type="ARBA" id="ARBA00023136"/>
    </source>
</evidence>
<evidence type="ECO:0000256" key="3">
    <source>
        <dbReference type="ARBA" id="ARBA00022729"/>
    </source>
</evidence>
<organism evidence="12 13">
    <name type="scientific">Cephalotrichum gorgonifer</name>
    <dbReference type="NCBI Taxonomy" id="2041049"/>
    <lineage>
        <taxon>Eukaryota</taxon>
        <taxon>Fungi</taxon>
        <taxon>Dikarya</taxon>
        <taxon>Ascomycota</taxon>
        <taxon>Pezizomycotina</taxon>
        <taxon>Sordariomycetes</taxon>
        <taxon>Hypocreomycetidae</taxon>
        <taxon>Microascales</taxon>
        <taxon>Microascaceae</taxon>
        <taxon>Cephalotrichum</taxon>
    </lineage>
</organism>
<evidence type="ECO:0000313" key="13">
    <source>
        <dbReference type="Proteomes" id="UP001187682"/>
    </source>
</evidence>
<dbReference type="EMBL" id="ONZQ02000004">
    <property type="protein sequence ID" value="SPO00714.1"/>
    <property type="molecule type" value="Genomic_DNA"/>
</dbReference>
<feature type="transmembrane region" description="Helical" evidence="10">
    <location>
        <begin position="178"/>
        <end position="196"/>
    </location>
</feature>
<evidence type="ECO:0000256" key="10">
    <source>
        <dbReference type="SAM" id="Phobius"/>
    </source>
</evidence>